<evidence type="ECO:0000256" key="1">
    <source>
        <dbReference type="SAM" id="Phobius"/>
    </source>
</evidence>
<organism evidence="2 3">
    <name type="scientific">Leptosia nina</name>
    <dbReference type="NCBI Taxonomy" id="320188"/>
    <lineage>
        <taxon>Eukaryota</taxon>
        <taxon>Metazoa</taxon>
        <taxon>Ecdysozoa</taxon>
        <taxon>Arthropoda</taxon>
        <taxon>Hexapoda</taxon>
        <taxon>Insecta</taxon>
        <taxon>Pterygota</taxon>
        <taxon>Neoptera</taxon>
        <taxon>Endopterygota</taxon>
        <taxon>Lepidoptera</taxon>
        <taxon>Glossata</taxon>
        <taxon>Ditrysia</taxon>
        <taxon>Papilionoidea</taxon>
        <taxon>Pieridae</taxon>
        <taxon>Pierinae</taxon>
        <taxon>Leptosia</taxon>
    </lineage>
</organism>
<dbReference type="AlphaFoldDB" id="A0AAV1IXV9"/>
<dbReference type="Proteomes" id="UP001497472">
    <property type="component" value="Unassembled WGS sequence"/>
</dbReference>
<keyword evidence="1" id="KW-1133">Transmembrane helix</keyword>
<keyword evidence="3" id="KW-1185">Reference proteome</keyword>
<proteinExistence type="predicted"/>
<name>A0AAV1IXV9_9NEOP</name>
<dbReference type="EMBL" id="CAVLEF010000001">
    <property type="protein sequence ID" value="CAK1540795.1"/>
    <property type="molecule type" value="Genomic_DNA"/>
</dbReference>
<protein>
    <submittedName>
        <fullName evidence="2">Uncharacterized protein</fullName>
    </submittedName>
</protein>
<reference evidence="2 3" key="1">
    <citation type="submission" date="2023-11" db="EMBL/GenBank/DDBJ databases">
        <authorList>
            <person name="Okamura Y."/>
        </authorList>
    </citation>
    <scope>NUCLEOTIDE SEQUENCE [LARGE SCALE GENOMIC DNA]</scope>
</reference>
<accession>A0AAV1IXV9</accession>
<feature type="transmembrane region" description="Helical" evidence="1">
    <location>
        <begin position="53"/>
        <end position="77"/>
    </location>
</feature>
<keyword evidence="1" id="KW-0472">Membrane</keyword>
<comment type="caution">
    <text evidence="2">The sequence shown here is derived from an EMBL/GenBank/DDBJ whole genome shotgun (WGS) entry which is preliminary data.</text>
</comment>
<keyword evidence="1" id="KW-0812">Transmembrane</keyword>
<sequence>MSVVRSPSMKISIAPKHLANAAYTKTLTKVKKYQKACNHCCSKGRGWSFELDLCSIVAGIGALVVTVIVLRSLYLLYTKPEGT</sequence>
<evidence type="ECO:0000313" key="2">
    <source>
        <dbReference type="EMBL" id="CAK1540795.1"/>
    </source>
</evidence>
<gene>
    <name evidence="2" type="ORF">LNINA_LOCUS819</name>
</gene>
<evidence type="ECO:0000313" key="3">
    <source>
        <dbReference type="Proteomes" id="UP001497472"/>
    </source>
</evidence>